<dbReference type="AlphaFoldDB" id="A0A0G0Q8G1"/>
<organism evidence="1 2">
    <name type="scientific">Candidatus Gottesmanbacteria bacterium GW2011_GWC2_39_8</name>
    <dbReference type="NCBI Taxonomy" id="1618450"/>
    <lineage>
        <taxon>Bacteria</taxon>
        <taxon>Candidatus Gottesmaniibacteriota</taxon>
    </lineage>
</organism>
<reference evidence="1 2" key="1">
    <citation type="journal article" date="2015" name="Nature">
        <title>rRNA introns, odd ribosomes, and small enigmatic genomes across a large radiation of phyla.</title>
        <authorList>
            <person name="Brown C.T."/>
            <person name="Hug L.A."/>
            <person name="Thomas B.C."/>
            <person name="Sharon I."/>
            <person name="Castelle C.J."/>
            <person name="Singh A."/>
            <person name="Wilkins M.J."/>
            <person name="Williams K.H."/>
            <person name="Banfield J.F."/>
        </authorList>
    </citation>
    <scope>NUCLEOTIDE SEQUENCE [LARGE SCALE GENOMIC DNA]</scope>
</reference>
<comment type="caution">
    <text evidence="1">The sequence shown here is derived from an EMBL/GenBank/DDBJ whole genome shotgun (WGS) entry which is preliminary data.</text>
</comment>
<sequence length="538" mass="61924">DLENMFSFSGFFGTMSKWRVVDATMGFDDWQKGYLGGAIRLELNGGWAGDIVQGRFEGKIGGADFITVTRKYKEMYRQDLLNSGIDQYRDVANNPEEFARWWEKKGKKDIYKYQINKEMEEFKKNKNVKEALDKLTENLTTALNTKTWIEMVLRNPLEVAKLLETEENIHVGQTMINKRPIRQRIIKEILGVDIDADITSYRTPSEYLEQNLKQVARLEGAIFGVQQIAVSENRDLTLKDFDKAITDPVLNTQAKLYWQKVKNYTLGDFADGVKDRWMEKIGLSGADKKESRGLNINWEKLQTVKWDEVFNKKGSLLTKDWVDKKWRYLFSTDDVAWDKFDLDNLGERHPFRRAGDFSSHQEGVSLVTDYMNDHMLYHGDKKDLVEMLEKIHHAFRGSDVNVGYDVVGWMTQLSIMMYRKDDWTKIPILGPLLGMGKKHSIMQRMADEVSGGDAWGAMDVIEFLKMIKGKDLLPPGPTNPLTGEKWASDLVRYDFKQMKKRMGGTDADILYEWLSLGIPLAFLLTGISSATKKSEEEG</sequence>
<feature type="non-terminal residue" evidence="1">
    <location>
        <position position="1"/>
    </location>
</feature>
<evidence type="ECO:0000313" key="2">
    <source>
        <dbReference type="Proteomes" id="UP000034539"/>
    </source>
</evidence>
<name>A0A0G0Q8G1_9BACT</name>
<evidence type="ECO:0000313" key="1">
    <source>
        <dbReference type="EMBL" id="KKR33591.1"/>
    </source>
</evidence>
<accession>A0A0G0Q8G1</accession>
<proteinExistence type="predicted"/>
<protein>
    <submittedName>
        <fullName evidence="1">Uncharacterized protein</fullName>
    </submittedName>
</protein>
<dbReference type="Proteomes" id="UP000034539">
    <property type="component" value="Unassembled WGS sequence"/>
</dbReference>
<gene>
    <name evidence="1" type="ORF">UT63_C0014G0014</name>
</gene>
<dbReference type="EMBL" id="LBXN01000014">
    <property type="protein sequence ID" value="KKR33591.1"/>
    <property type="molecule type" value="Genomic_DNA"/>
</dbReference>